<sequence length="133" mass="14768">MCRSCASKHETQLSSDRDKWPIGKIENGCFYKICNLLDLAYLSNEPLMNALGCFDQTTAAGIEKKYEREGGLGIAKEVLGKWGSSNQENNVGALKKILEDTMKRVDVVIEIEKWESLSVCHGCGITIKLSKPQ</sequence>
<name>A0A7D9EXX8_PARCT</name>
<evidence type="ECO:0000313" key="1">
    <source>
        <dbReference type="EMBL" id="CAB4018755.1"/>
    </source>
</evidence>
<gene>
    <name evidence="1" type="ORF">PACLA_8A028548</name>
</gene>
<organism evidence="1 2">
    <name type="scientific">Paramuricea clavata</name>
    <name type="common">Red gorgonian</name>
    <name type="synonym">Violescent sea-whip</name>
    <dbReference type="NCBI Taxonomy" id="317549"/>
    <lineage>
        <taxon>Eukaryota</taxon>
        <taxon>Metazoa</taxon>
        <taxon>Cnidaria</taxon>
        <taxon>Anthozoa</taxon>
        <taxon>Octocorallia</taxon>
        <taxon>Malacalcyonacea</taxon>
        <taxon>Plexauridae</taxon>
        <taxon>Paramuricea</taxon>
    </lineage>
</organism>
<evidence type="ECO:0000313" key="2">
    <source>
        <dbReference type="Proteomes" id="UP001152795"/>
    </source>
</evidence>
<comment type="caution">
    <text evidence="1">The sequence shown here is derived from an EMBL/GenBank/DDBJ whole genome shotgun (WGS) entry which is preliminary data.</text>
</comment>
<reference evidence="1" key="1">
    <citation type="submission" date="2020-04" db="EMBL/GenBank/DDBJ databases">
        <authorList>
            <person name="Alioto T."/>
            <person name="Alioto T."/>
            <person name="Gomez Garrido J."/>
        </authorList>
    </citation>
    <scope>NUCLEOTIDE SEQUENCE</scope>
    <source>
        <strain evidence="1">A484AB</strain>
    </source>
</reference>
<dbReference type="EMBL" id="CACRXK020010151">
    <property type="protein sequence ID" value="CAB4018755.1"/>
    <property type="molecule type" value="Genomic_DNA"/>
</dbReference>
<accession>A0A7D9EXX8</accession>
<proteinExistence type="predicted"/>
<protein>
    <submittedName>
        <fullName evidence="1">Uncharacterized protein</fullName>
    </submittedName>
</protein>
<dbReference type="OrthoDB" id="10637704at2759"/>
<dbReference type="AlphaFoldDB" id="A0A7D9EXX8"/>
<dbReference type="Proteomes" id="UP001152795">
    <property type="component" value="Unassembled WGS sequence"/>
</dbReference>
<keyword evidence="2" id="KW-1185">Reference proteome</keyword>